<evidence type="ECO:0000259" key="1">
    <source>
        <dbReference type="Pfam" id="PF13470"/>
    </source>
</evidence>
<protein>
    <submittedName>
        <fullName evidence="2">PIN domain-containing protein</fullName>
    </submittedName>
</protein>
<dbReference type="Pfam" id="PF13470">
    <property type="entry name" value="PIN_3"/>
    <property type="match status" value="1"/>
</dbReference>
<reference evidence="3" key="1">
    <citation type="submission" date="2016-11" db="EMBL/GenBank/DDBJ databases">
        <authorList>
            <person name="Varghese N."/>
            <person name="Submissions S."/>
        </authorList>
    </citation>
    <scope>NUCLEOTIDE SEQUENCE [LARGE SCALE GENOMIC DNA]</scope>
    <source>
        <strain evidence="3">DSM 28223</strain>
    </source>
</reference>
<evidence type="ECO:0000313" key="3">
    <source>
        <dbReference type="Proteomes" id="UP000184211"/>
    </source>
</evidence>
<feature type="domain" description="PIN" evidence="1">
    <location>
        <begin position="2"/>
        <end position="108"/>
    </location>
</feature>
<dbReference type="NCBIfam" id="NF046100">
    <property type="entry name" value="RSP_2648_fam_PIN"/>
    <property type="match status" value="1"/>
</dbReference>
<dbReference type="STRING" id="870908.SAMN04488044_0496"/>
<dbReference type="InterPro" id="IPR029060">
    <property type="entry name" value="PIN-like_dom_sf"/>
</dbReference>
<keyword evidence="3" id="KW-1185">Reference proteome</keyword>
<evidence type="ECO:0000313" key="2">
    <source>
        <dbReference type="EMBL" id="SHG33682.1"/>
    </source>
</evidence>
<dbReference type="EMBL" id="FQWM01000001">
    <property type="protein sequence ID" value="SHG33682.1"/>
    <property type="molecule type" value="Genomic_DNA"/>
</dbReference>
<dbReference type="AlphaFoldDB" id="A0A1M5IZD5"/>
<name>A0A1M5IZD5_9RHOB</name>
<dbReference type="InterPro" id="IPR002716">
    <property type="entry name" value="PIN_dom"/>
</dbReference>
<organism evidence="2 3">
    <name type="scientific">Cognatishimia maritima</name>
    <dbReference type="NCBI Taxonomy" id="870908"/>
    <lineage>
        <taxon>Bacteria</taxon>
        <taxon>Pseudomonadati</taxon>
        <taxon>Pseudomonadota</taxon>
        <taxon>Alphaproteobacteria</taxon>
        <taxon>Rhodobacterales</taxon>
        <taxon>Paracoccaceae</taxon>
        <taxon>Cognatishimia</taxon>
    </lineage>
</organism>
<dbReference type="Proteomes" id="UP000184211">
    <property type="component" value="Unassembled WGS sequence"/>
</dbReference>
<gene>
    <name evidence="2" type="ORF">SAMN04488044_0496</name>
</gene>
<dbReference type="OrthoDB" id="211933at2"/>
<sequence>MKLLLDTCVIYPTVMREVLLGVAKAGVFEPLWSDRILEEWARAARKIGPTGEAQARGEIALTKAAWPKAVVTYRPGTEARLYLPDAADIHVLAAAVDGHADAIVTLNAKDFPKHILAEEGLDRLEPDGFLHSIWLSNPDIVAMVAESVREEACRLSGKDWQMRPLLKKARLPRLAKALG</sequence>
<accession>A0A1M5IZD5</accession>
<dbReference type="RefSeq" id="WP_072790030.1">
    <property type="nucleotide sequence ID" value="NZ_FQWM01000001.1"/>
</dbReference>
<proteinExistence type="predicted"/>
<dbReference type="SUPFAM" id="SSF88723">
    <property type="entry name" value="PIN domain-like"/>
    <property type="match status" value="1"/>
</dbReference>